<proteinExistence type="predicted"/>
<evidence type="ECO:0000313" key="2">
    <source>
        <dbReference type="EMBL" id="RFU16715.1"/>
    </source>
</evidence>
<organism evidence="2 3">
    <name type="scientific">Paracidobacterium acidisoli</name>
    <dbReference type="NCBI Taxonomy" id="2303751"/>
    <lineage>
        <taxon>Bacteria</taxon>
        <taxon>Pseudomonadati</taxon>
        <taxon>Acidobacteriota</taxon>
        <taxon>Terriglobia</taxon>
        <taxon>Terriglobales</taxon>
        <taxon>Acidobacteriaceae</taxon>
        <taxon>Paracidobacterium</taxon>
    </lineage>
</organism>
<dbReference type="AlphaFoldDB" id="A0A372IP84"/>
<feature type="compositionally biased region" description="Basic and acidic residues" evidence="1">
    <location>
        <begin position="123"/>
        <end position="146"/>
    </location>
</feature>
<protein>
    <submittedName>
        <fullName evidence="2">Uncharacterized protein</fullName>
    </submittedName>
</protein>
<dbReference type="Proteomes" id="UP000264702">
    <property type="component" value="Unassembled WGS sequence"/>
</dbReference>
<comment type="caution">
    <text evidence="2">The sequence shown here is derived from an EMBL/GenBank/DDBJ whole genome shotgun (WGS) entry which is preliminary data.</text>
</comment>
<reference evidence="2 3" key="1">
    <citation type="submission" date="2018-08" db="EMBL/GenBank/DDBJ databases">
        <title>Acidipila sp. 4G-K13, an acidobacterium isolated from forest soil.</title>
        <authorList>
            <person name="Gao Z.-H."/>
            <person name="Qiu L.-H."/>
        </authorList>
    </citation>
    <scope>NUCLEOTIDE SEQUENCE [LARGE SCALE GENOMIC DNA]</scope>
    <source>
        <strain evidence="2 3">4G-K13</strain>
    </source>
</reference>
<name>A0A372IP84_9BACT</name>
<evidence type="ECO:0000313" key="3">
    <source>
        <dbReference type="Proteomes" id="UP000264702"/>
    </source>
</evidence>
<gene>
    <name evidence="2" type="ORF">D0Y96_08115</name>
</gene>
<keyword evidence="3" id="KW-1185">Reference proteome</keyword>
<sequence length="196" mass="21684">MCLKHAGLGRDGRGKSEEQADCELFRKPAFNIYVLQATEQVDDGEVKQGCAEEPVVFKTRNRKHAVEDEPDQSCSGGKSCEQECQAIARVEEVAAPQYEDAFRAQAIENTVGDIDQPGSQTENSERCGRQMDVNDAREAPCPEHSHSRSIKTEQMPPLRELHESAGEEPGCEPPGPDFCRQRDRGDGHVSMIKRSG</sequence>
<dbReference type="EMBL" id="QVQT01000003">
    <property type="protein sequence ID" value="RFU16715.1"/>
    <property type="molecule type" value="Genomic_DNA"/>
</dbReference>
<evidence type="ECO:0000256" key="1">
    <source>
        <dbReference type="SAM" id="MobiDB-lite"/>
    </source>
</evidence>
<feature type="region of interest" description="Disordered" evidence="1">
    <location>
        <begin position="108"/>
        <end position="196"/>
    </location>
</feature>
<accession>A0A372IP84</accession>